<organism evidence="3 4">
    <name type="scientific">Archaeoglobus profundus (strain DSM 5631 / JCM 9629 / NBRC 100127 / Av18)</name>
    <dbReference type="NCBI Taxonomy" id="572546"/>
    <lineage>
        <taxon>Archaea</taxon>
        <taxon>Methanobacteriati</taxon>
        <taxon>Methanobacteriota</taxon>
        <taxon>Archaeoglobi</taxon>
        <taxon>Archaeoglobales</taxon>
        <taxon>Archaeoglobaceae</taxon>
        <taxon>Archaeoglobus</taxon>
    </lineage>
</organism>
<dbReference type="Proteomes" id="UP000001901">
    <property type="component" value="Chromosome"/>
</dbReference>
<proteinExistence type="predicted"/>
<dbReference type="KEGG" id="apo:Arcpr_0686"/>
<dbReference type="STRING" id="572546.Arcpr_0686"/>
<protein>
    <submittedName>
        <fullName evidence="3">Cobalamin (Vitamin B12) biosynthesis CbiX protein</fullName>
    </submittedName>
</protein>
<sequence>MIGLIILGHGSNLPDYRKVVEMHRERLEKLGIFEEVRTAYVIEEPKLTDVLRDMRSKKVLVVPLFIAYGEHLREIEKALSEFGDKVVICDPIGESELVTYAILISALRRINVLSFE</sequence>
<dbReference type="RefSeq" id="WP_012940086.1">
    <property type="nucleotide sequence ID" value="NC_013741.1"/>
</dbReference>
<dbReference type="SUPFAM" id="SSF53800">
    <property type="entry name" value="Chelatase"/>
    <property type="match status" value="1"/>
</dbReference>
<evidence type="ECO:0000256" key="1">
    <source>
        <dbReference type="ARBA" id="ARBA00022723"/>
    </source>
</evidence>
<evidence type="ECO:0000313" key="3">
    <source>
        <dbReference type="EMBL" id="ADB57750.1"/>
    </source>
</evidence>
<keyword evidence="2" id="KW-0456">Lyase</keyword>
<gene>
    <name evidence="3" type="ordered locus">Arcpr_0686</name>
</gene>
<dbReference type="EMBL" id="CP001857">
    <property type="protein sequence ID" value="ADB57750.1"/>
    <property type="molecule type" value="Genomic_DNA"/>
</dbReference>
<dbReference type="AlphaFoldDB" id="D2RHH5"/>
<accession>D2RHH5</accession>
<dbReference type="GO" id="GO:0046872">
    <property type="term" value="F:metal ion binding"/>
    <property type="evidence" value="ECO:0007669"/>
    <property type="project" value="UniProtKB-KW"/>
</dbReference>
<dbReference type="PaxDb" id="572546-Arcpr_0686"/>
<keyword evidence="4" id="KW-1185">Reference proteome</keyword>
<reference evidence="3 4" key="1">
    <citation type="journal article" date="2010" name="Stand. Genomic Sci.">
        <title>Complete genome sequence of Archaeoglobus profundus type strain (AV18).</title>
        <authorList>
            <person name="von Jan M."/>
            <person name="Lapidus A."/>
            <person name="Del Rio T.G."/>
            <person name="Copeland A."/>
            <person name="Tice H."/>
            <person name="Cheng J.F."/>
            <person name="Lucas S."/>
            <person name="Chen F."/>
            <person name="Nolan M."/>
            <person name="Goodwin L."/>
            <person name="Han C."/>
            <person name="Pitluck S."/>
            <person name="Liolios K."/>
            <person name="Ivanova N."/>
            <person name="Mavromatis K."/>
            <person name="Ovchinnikova G."/>
            <person name="Chertkov O."/>
            <person name="Pati A."/>
            <person name="Chen A."/>
            <person name="Palaniappan K."/>
            <person name="Land M."/>
            <person name="Hauser L."/>
            <person name="Chang Y.J."/>
            <person name="Jeffries C.D."/>
            <person name="Saunders E."/>
            <person name="Brettin T."/>
            <person name="Detter J.C."/>
            <person name="Chain P."/>
            <person name="Eichinger K."/>
            <person name="Huber H."/>
            <person name="Spring S."/>
            <person name="Rohde M."/>
            <person name="Goker M."/>
            <person name="Wirth R."/>
            <person name="Woyke T."/>
            <person name="Bristow J."/>
            <person name="Eisen J.A."/>
            <person name="Markowitz V."/>
            <person name="Hugenholtz P."/>
            <person name="Kyrpides N.C."/>
            <person name="Klenk H.P."/>
        </authorList>
    </citation>
    <scope>NUCLEOTIDE SEQUENCE [LARGE SCALE GENOMIC DNA]</scope>
    <source>
        <strain evidence="4">DSM 5631 / JCM 9629 / NBRC 100127 / Av18</strain>
    </source>
</reference>
<dbReference type="OrthoDB" id="11653at2157"/>
<dbReference type="GeneID" id="8739346"/>
<dbReference type="GO" id="GO:0016829">
    <property type="term" value="F:lyase activity"/>
    <property type="evidence" value="ECO:0007669"/>
    <property type="project" value="UniProtKB-KW"/>
</dbReference>
<evidence type="ECO:0000313" key="4">
    <source>
        <dbReference type="Proteomes" id="UP000001901"/>
    </source>
</evidence>
<dbReference type="Pfam" id="PF01903">
    <property type="entry name" value="CbiX"/>
    <property type="match status" value="1"/>
</dbReference>
<dbReference type="eggNOG" id="arCOG02246">
    <property type="taxonomic scope" value="Archaea"/>
</dbReference>
<keyword evidence="1" id="KW-0479">Metal-binding</keyword>
<dbReference type="CDD" id="cd03416">
    <property type="entry name" value="CbiX_SirB_N"/>
    <property type="match status" value="1"/>
</dbReference>
<dbReference type="InterPro" id="IPR002762">
    <property type="entry name" value="CbiX-like"/>
</dbReference>
<dbReference type="HOGENOM" id="CLU_065901_2_1_2"/>
<evidence type="ECO:0000256" key="2">
    <source>
        <dbReference type="ARBA" id="ARBA00023239"/>
    </source>
</evidence>
<dbReference type="Gene3D" id="3.40.50.1400">
    <property type="match status" value="1"/>
</dbReference>
<name>D2RHH5_ARCPA</name>